<feature type="transmembrane region" description="Helical" evidence="24">
    <location>
        <begin position="95"/>
        <end position="112"/>
    </location>
</feature>
<organism evidence="25 26">
    <name type="scientific">Nonomuraea guangzhouensis</name>
    <dbReference type="NCBI Taxonomy" id="1291555"/>
    <lineage>
        <taxon>Bacteria</taxon>
        <taxon>Bacillati</taxon>
        <taxon>Actinomycetota</taxon>
        <taxon>Actinomycetes</taxon>
        <taxon>Streptosporangiales</taxon>
        <taxon>Streptosporangiaceae</taxon>
        <taxon>Nonomuraea</taxon>
    </lineage>
</organism>
<evidence type="ECO:0000256" key="23">
    <source>
        <dbReference type="ARBA" id="ARBA00033406"/>
    </source>
</evidence>
<proteinExistence type="inferred from homology"/>
<evidence type="ECO:0000256" key="15">
    <source>
        <dbReference type="ARBA" id="ARBA00023136"/>
    </source>
</evidence>
<evidence type="ECO:0000256" key="4">
    <source>
        <dbReference type="ARBA" id="ARBA00005189"/>
    </source>
</evidence>
<evidence type="ECO:0000256" key="22">
    <source>
        <dbReference type="ARBA" id="ARBA00032743"/>
    </source>
</evidence>
<dbReference type="Proteomes" id="UP001597097">
    <property type="component" value="Unassembled WGS sequence"/>
</dbReference>
<evidence type="ECO:0000256" key="11">
    <source>
        <dbReference type="ARBA" id="ARBA00022692"/>
    </source>
</evidence>
<evidence type="ECO:0000256" key="9">
    <source>
        <dbReference type="ARBA" id="ARBA00022516"/>
    </source>
</evidence>
<evidence type="ECO:0000256" key="24">
    <source>
        <dbReference type="SAM" id="Phobius"/>
    </source>
</evidence>
<evidence type="ECO:0000256" key="1">
    <source>
        <dbReference type="ARBA" id="ARBA00001698"/>
    </source>
</evidence>
<keyword evidence="10 25" id="KW-0808">Transferase</keyword>
<dbReference type="EMBL" id="JBHUCM010000025">
    <property type="protein sequence ID" value="MFD1541208.1"/>
    <property type="molecule type" value="Genomic_DNA"/>
</dbReference>
<evidence type="ECO:0000256" key="19">
    <source>
        <dbReference type="ARBA" id="ARBA00031825"/>
    </source>
</evidence>
<feature type="transmembrane region" description="Helical" evidence="24">
    <location>
        <begin position="69"/>
        <end position="88"/>
    </location>
</feature>
<evidence type="ECO:0000256" key="7">
    <source>
        <dbReference type="ARBA" id="ARBA00019373"/>
    </source>
</evidence>
<comment type="pathway">
    <text evidence="3">Phospholipid metabolism; CDP-diacylglycerol biosynthesis; CDP-diacylglycerol from sn-glycerol 3-phosphate: step 3/3.</text>
</comment>
<dbReference type="EC" id="2.7.7.41" evidence="6"/>
<keyword evidence="8" id="KW-1003">Cell membrane</keyword>
<evidence type="ECO:0000256" key="8">
    <source>
        <dbReference type="ARBA" id="ARBA00022475"/>
    </source>
</evidence>
<evidence type="ECO:0000256" key="21">
    <source>
        <dbReference type="ARBA" id="ARBA00032396"/>
    </source>
</evidence>
<keyword evidence="16" id="KW-0594">Phospholipid biosynthesis</keyword>
<comment type="pathway">
    <text evidence="4">Lipid metabolism.</text>
</comment>
<gene>
    <name evidence="25" type="ORF">ACFSJ0_29435</name>
</gene>
<protein>
    <recommendedName>
        <fullName evidence="7">Phosphatidate cytidylyltransferase</fullName>
        <ecNumber evidence="6">2.7.7.41</ecNumber>
    </recommendedName>
    <alternativeName>
        <fullName evidence="20">CDP-DAG synthase</fullName>
    </alternativeName>
    <alternativeName>
        <fullName evidence="22">CDP-DG synthase</fullName>
    </alternativeName>
    <alternativeName>
        <fullName evidence="18">CDP-diacylglycerol synthase</fullName>
    </alternativeName>
    <alternativeName>
        <fullName evidence="21">CDP-diglyceride pyrophosphorylase</fullName>
    </alternativeName>
    <alternativeName>
        <fullName evidence="23">CDP-diglyceride synthase</fullName>
    </alternativeName>
    <alternativeName>
        <fullName evidence="19">CTP:phosphatidate cytidylyltransferase</fullName>
    </alternativeName>
</protein>
<evidence type="ECO:0000313" key="25">
    <source>
        <dbReference type="EMBL" id="MFD1541208.1"/>
    </source>
</evidence>
<evidence type="ECO:0000256" key="17">
    <source>
        <dbReference type="ARBA" id="ARBA00023264"/>
    </source>
</evidence>
<name>A0ABW4GEI0_9ACTN</name>
<evidence type="ECO:0000256" key="12">
    <source>
        <dbReference type="ARBA" id="ARBA00022695"/>
    </source>
</evidence>
<evidence type="ECO:0000256" key="5">
    <source>
        <dbReference type="ARBA" id="ARBA00010185"/>
    </source>
</evidence>
<evidence type="ECO:0000256" key="2">
    <source>
        <dbReference type="ARBA" id="ARBA00004651"/>
    </source>
</evidence>
<comment type="caution">
    <text evidence="25">The sequence shown here is derived from an EMBL/GenBank/DDBJ whole genome shotgun (WGS) entry which is preliminary data.</text>
</comment>
<comment type="catalytic activity">
    <reaction evidence="1">
        <text>a 1,2-diacyl-sn-glycero-3-phosphate + CTP + H(+) = a CDP-1,2-diacyl-sn-glycerol + diphosphate</text>
        <dbReference type="Rhea" id="RHEA:16229"/>
        <dbReference type="ChEBI" id="CHEBI:15378"/>
        <dbReference type="ChEBI" id="CHEBI:33019"/>
        <dbReference type="ChEBI" id="CHEBI:37563"/>
        <dbReference type="ChEBI" id="CHEBI:58332"/>
        <dbReference type="ChEBI" id="CHEBI:58608"/>
        <dbReference type="EC" id="2.7.7.41"/>
    </reaction>
</comment>
<evidence type="ECO:0000256" key="10">
    <source>
        <dbReference type="ARBA" id="ARBA00022679"/>
    </source>
</evidence>
<feature type="transmembrane region" description="Helical" evidence="24">
    <location>
        <begin position="20"/>
        <end position="37"/>
    </location>
</feature>
<comment type="subcellular location">
    <subcellularLocation>
        <location evidence="2">Cell membrane</location>
        <topology evidence="2">Multi-pass membrane protein</topology>
    </subcellularLocation>
</comment>
<keyword evidence="26" id="KW-1185">Reference proteome</keyword>
<feature type="transmembrane region" description="Helical" evidence="24">
    <location>
        <begin position="204"/>
        <end position="233"/>
    </location>
</feature>
<dbReference type="RefSeq" id="WP_219538843.1">
    <property type="nucleotide sequence ID" value="NZ_JAHKRM010000051.1"/>
</dbReference>
<keyword evidence="15 24" id="KW-0472">Membrane</keyword>
<accession>A0ABW4GEI0</accession>
<evidence type="ECO:0000256" key="6">
    <source>
        <dbReference type="ARBA" id="ARBA00012487"/>
    </source>
</evidence>
<evidence type="ECO:0000256" key="3">
    <source>
        <dbReference type="ARBA" id="ARBA00005119"/>
    </source>
</evidence>
<evidence type="ECO:0000256" key="16">
    <source>
        <dbReference type="ARBA" id="ARBA00023209"/>
    </source>
</evidence>
<keyword evidence="13 24" id="KW-1133">Transmembrane helix</keyword>
<dbReference type="PANTHER" id="PTHR46382:SF1">
    <property type="entry name" value="PHOSPHATIDATE CYTIDYLYLTRANSFERASE"/>
    <property type="match status" value="1"/>
</dbReference>
<feature type="transmembrane region" description="Helical" evidence="24">
    <location>
        <begin position="145"/>
        <end position="163"/>
    </location>
</feature>
<reference evidence="26" key="1">
    <citation type="journal article" date="2019" name="Int. J. Syst. Evol. Microbiol.">
        <title>The Global Catalogue of Microorganisms (GCM) 10K type strain sequencing project: providing services to taxonomists for standard genome sequencing and annotation.</title>
        <authorList>
            <consortium name="The Broad Institute Genomics Platform"/>
            <consortium name="The Broad Institute Genome Sequencing Center for Infectious Disease"/>
            <person name="Wu L."/>
            <person name="Ma J."/>
        </authorList>
    </citation>
    <scope>NUCLEOTIDE SEQUENCE [LARGE SCALE GENOMIC DNA]</scope>
    <source>
        <strain evidence="26">CGMCC 1.15399</strain>
    </source>
</reference>
<evidence type="ECO:0000256" key="14">
    <source>
        <dbReference type="ARBA" id="ARBA00023098"/>
    </source>
</evidence>
<evidence type="ECO:0000256" key="13">
    <source>
        <dbReference type="ARBA" id="ARBA00022989"/>
    </source>
</evidence>
<keyword evidence="11 24" id="KW-0812">Transmembrane</keyword>
<keyword evidence="14" id="KW-0443">Lipid metabolism</keyword>
<evidence type="ECO:0000256" key="18">
    <source>
        <dbReference type="ARBA" id="ARBA00029893"/>
    </source>
</evidence>
<dbReference type="PANTHER" id="PTHR46382">
    <property type="entry name" value="PHOSPHATIDATE CYTIDYLYLTRANSFERASE"/>
    <property type="match status" value="1"/>
</dbReference>
<sequence length="280" mass="27410">MITPDATVPHAASLVAPGAAIPYIAGALVVGGVAVALSRRREYILRWCVWAVAVPVVVAGLYAGPGGAAALAVVAGVVCALEYGGLVGLAVPDRAVLVAVVAALPVVAWLALPYLPRALIAAVLAVTLVPLLGGDTAGGLRRASLGVFGVVWLLPLVGVVLLGPVVLAVFVAVSVGDIAASFAGRLLGGPALSPLSPAKRWSGALAGAVVGLGALALLGAFTVPLALAVALGAPLGDLLESMVKRGAGAKDSAGWLAGAGGLLDRLDSLLLTLALALLLA</sequence>
<evidence type="ECO:0000256" key="20">
    <source>
        <dbReference type="ARBA" id="ARBA00032253"/>
    </source>
</evidence>
<dbReference type="Pfam" id="PF01148">
    <property type="entry name" value="CTP_transf_1"/>
    <property type="match status" value="1"/>
</dbReference>
<keyword evidence="9" id="KW-0444">Lipid biosynthesis</keyword>
<keyword evidence="17" id="KW-1208">Phospholipid metabolism</keyword>
<comment type="similarity">
    <text evidence="5">Belongs to the CDS family.</text>
</comment>
<keyword evidence="12 25" id="KW-0548">Nucleotidyltransferase</keyword>
<feature type="transmembrane region" description="Helical" evidence="24">
    <location>
        <begin position="118"/>
        <end position="138"/>
    </location>
</feature>
<feature type="transmembrane region" description="Helical" evidence="24">
    <location>
        <begin position="44"/>
        <end position="63"/>
    </location>
</feature>
<dbReference type="GO" id="GO:0004605">
    <property type="term" value="F:phosphatidate cytidylyltransferase activity"/>
    <property type="evidence" value="ECO:0007669"/>
    <property type="project" value="UniProtKB-EC"/>
</dbReference>
<evidence type="ECO:0000313" key="26">
    <source>
        <dbReference type="Proteomes" id="UP001597097"/>
    </source>
</evidence>